<feature type="active site" description="Proton donor" evidence="5">
    <location>
        <position position="551"/>
    </location>
</feature>
<dbReference type="InterPro" id="IPR012132">
    <property type="entry name" value="GMC_OxRdtase"/>
</dbReference>
<reference evidence="9 10" key="1">
    <citation type="submission" date="2015-12" db="EMBL/GenBank/DDBJ databases">
        <title>Draft genome sequence of Moniliophthora roreri, the causal agent of frosty pod rot of cacao.</title>
        <authorList>
            <person name="Aime M.C."/>
            <person name="Diaz-Valderrama J.R."/>
            <person name="Kijpornyongpan T."/>
            <person name="Phillips-Mora W."/>
        </authorList>
    </citation>
    <scope>NUCLEOTIDE SEQUENCE [LARGE SCALE GENOMIC DNA]</scope>
    <source>
        <strain evidence="9 10">MCA 2952</strain>
    </source>
</reference>
<sequence>MNCINTWKDAGRKSILIFPQFSELSKMKLLPFFAALLPLVSAKLYTSYTDIPRSEYDFVIVGGGTAGSILANRLTEDGRNRVLVVEAGLDNAGIQDIIVPYLAPNALRSEVDWNFTSTPQVGCLNQTIPLSRGFVLGGSSSINFITWHRGSNDVWDTFARLSGDDGWGWPEMKKYNDRAGKLYPPIDGHDGTGQALPSAYGRNGQAQVRLPSYLGQLESIVESTARALGGRWHYNEDFNSGDTTGTGYFLSSIRDGARDSAATAYLVPVLDRPNLDVVVHTRVTRLHTNGSDRGTPVFNKVEVTHDANSPRRNITATKEIILAAGVYGTPQILMLSGIGPQAELQRLGIPVKINSPDVGQHLVDHPLLSSSYLVNGTTNDLITRDQQFAADLLEQWETNRTGLLVVPPGGNTAAFLKNPAGFAGGLDPSAGPLSANTEIIFRSGYQGFGGPPLPPTGNFISIIMALVSPTSRGSVTLQSTSPFDVPVIDLGMFTTDYDIQSMVQVMKDAEDFISQPQWSGYMIGPFGDRANLTTDEDYATYARKFSWTVNHGMGTARMGAGGVENGVVGADLLVKGAKGLRIIDASVFPHIPENHIMANVFLLAERGADLVKNSNRH</sequence>
<feature type="domain" description="Glucose-methanol-choline oxidoreductase N-terminal" evidence="7">
    <location>
        <begin position="56"/>
        <end position="366"/>
    </location>
</feature>
<gene>
    <name evidence="9" type="ORF">WG66_19110</name>
</gene>
<dbReference type="Gene3D" id="3.50.50.60">
    <property type="entry name" value="FAD/NAD(P)-binding domain"/>
    <property type="match status" value="1"/>
</dbReference>
<dbReference type="Pfam" id="PF05199">
    <property type="entry name" value="GMC_oxred_C"/>
    <property type="match status" value="1"/>
</dbReference>
<feature type="active site" description="Proton acceptor" evidence="5">
    <location>
        <position position="595"/>
    </location>
</feature>
<feature type="domain" description="Glucose-methanol-choline oxidoreductase C-terminal" evidence="8">
    <location>
        <begin position="469"/>
        <end position="604"/>
    </location>
</feature>
<dbReference type="Proteomes" id="UP000054988">
    <property type="component" value="Unassembled WGS sequence"/>
</dbReference>
<dbReference type="PIRSF" id="PIRSF000137">
    <property type="entry name" value="Alcohol_oxidase"/>
    <property type="match status" value="1"/>
</dbReference>
<evidence type="ECO:0000313" key="9">
    <source>
        <dbReference type="EMBL" id="KTB28356.1"/>
    </source>
</evidence>
<evidence type="ECO:0000259" key="8">
    <source>
        <dbReference type="Pfam" id="PF05199"/>
    </source>
</evidence>
<keyword evidence="4 6" id="KW-0274">FAD</keyword>
<accession>A0A0W0EWC1</accession>
<evidence type="ECO:0000313" key="10">
    <source>
        <dbReference type="Proteomes" id="UP000054988"/>
    </source>
</evidence>
<evidence type="ECO:0000256" key="3">
    <source>
        <dbReference type="ARBA" id="ARBA00022630"/>
    </source>
</evidence>
<dbReference type="SUPFAM" id="SSF51905">
    <property type="entry name" value="FAD/NAD(P)-binding domain"/>
    <property type="match status" value="1"/>
</dbReference>
<protein>
    <recommendedName>
        <fullName evidence="11">Aryl-alcohol oxidase</fullName>
    </recommendedName>
</protein>
<evidence type="ECO:0000256" key="4">
    <source>
        <dbReference type="ARBA" id="ARBA00022827"/>
    </source>
</evidence>
<dbReference type="GO" id="GO:0050660">
    <property type="term" value="F:flavin adenine dinucleotide binding"/>
    <property type="evidence" value="ECO:0007669"/>
    <property type="project" value="InterPro"/>
</dbReference>
<evidence type="ECO:0000256" key="6">
    <source>
        <dbReference type="PIRSR" id="PIRSR000137-2"/>
    </source>
</evidence>
<dbReference type="GO" id="GO:0016614">
    <property type="term" value="F:oxidoreductase activity, acting on CH-OH group of donors"/>
    <property type="evidence" value="ECO:0007669"/>
    <property type="project" value="InterPro"/>
</dbReference>
<dbReference type="eggNOG" id="KOG1238">
    <property type="taxonomic scope" value="Eukaryota"/>
</dbReference>
<feature type="binding site" evidence="6">
    <location>
        <position position="135"/>
    </location>
    <ligand>
        <name>FAD</name>
        <dbReference type="ChEBI" id="CHEBI:57692"/>
    </ligand>
</feature>
<evidence type="ECO:0000256" key="5">
    <source>
        <dbReference type="PIRSR" id="PIRSR000137-1"/>
    </source>
</evidence>
<dbReference type="Pfam" id="PF00732">
    <property type="entry name" value="GMC_oxred_N"/>
    <property type="match status" value="1"/>
</dbReference>
<dbReference type="EMBL" id="LATX01002485">
    <property type="protein sequence ID" value="KTB28356.1"/>
    <property type="molecule type" value="Genomic_DNA"/>
</dbReference>
<comment type="caution">
    <text evidence="9">The sequence shown here is derived from an EMBL/GenBank/DDBJ whole genome shotgun (WGS) entry which is preliminary data.</text>
</comment>
<dbReference type="AlphaFoldDB" id="A0A0W0EWC1"/>
<evidence type="ECO:0000259" key="7">
    <source>
        <dbReference type="Pfam" id="PF00732"/>
    </source>
</evidence>
<dbReference type="InterPro" id="IPR000172">
    <property type="entry name" value="GMC_OxRdtase_N"/>
</dbReference>
<dbReference type="Gene3D" id="3.30.560.10">
    <property type="entry name" value="Glucose Oxidase, domain 3"/>
    <property type="match status" value="1"/>
</dbReference>
<dbReference type="PANTHER" id="PTHR11552:SF147">
    <property type="entry name" value="CHOLINE DEHYDROGENASE, MITOCHONDRIAL"/>
    <property type="match status" value="1"/>
</dbReference>
<name>A0A0W0EWC1_MONRR</name>
<comment type="similarity">
    <text evidence="2">Belongs to the GMC oxidoreductase family.</text>
</comment>
<dbReference type="PANTHER" id="PTHR11552">
    <property type="entry name" value="GLUCOSE-METHANOL-CHOLINE GMC OXIDOREDUCTASE"/>
    <property type="match status" value="1"/>
</dbReference>
<feature type="binding site" evidence="6">
    <location>
        <position position="283"/>
    </location>
    <ligand>
        <name>FAD</name>
        <dbReference type="ChEBI" id="CHEBI:57692"/>
    </ligand>
</feature>
<evidence type="ECO:0000256" key="1">
    <source>
        <dbReference type="ARBA" id="ARBA00001974"/>
    </source>
</evidence>
<organism evidence="9 10">
    <name type="scientific">Moniliophthora roreri</name>
    <name type="common">Frosty pod rot fungus</name>
    <name type="synonym">Monilia roreri</name>
    <dbReference type="NCBI Taxonomy" id="221103"/>
    <lineage>
        <taxon>Eukaryota</taxon>
        <taxon>Fungi</taxon>
        <taxon>Dikarya</taxon>
        <taxon>Basidiomycota</taxon>
        <taxon>Agaricomycotina</taxon>
        <taxon>Agaricomycetes</taxon>
        <taxon>Agaricomycetidae</taxon>
        <taxon>Agaricales</taxon>
        <taxon>Marasmiineae</taxon>
        <taxon>Marasmiaceae</taxon>
        <taxon>Moniliophthora</taxon>
    </lineage>
</organism>
<proteinExistence type="inferred from homology"/>
<comment type="cofactor">
    <cofactor evidence="1 6">
        <name>FAD</name>
        <dbReference type="ChEBI" id="CHEBI:57692"/>
    </cofactor>
</comment>
<evidence type="ECO:0000256" key="2">
    <source>
        <dbReference type="ARBA" id="ARBA00010790"/>
    </source>
</evidence>
<dbReference type="SUPFAM" id="SSF54373">
    <property type="entry name" value="FAD-linked reductases, C-terminal domain"/>
    <property type="match status" value="1"/>
</dbReference>
<evidence type="ECO:0008006" key="11">
    <source>
        <dbReference type="Google" id="ProtNLM"/>
    </source>
</evidence>
<keyword evidence="3" id="KW-0285">Flavoprotein</keyword>
<dbReference type="InterPro" id="IPR036188">
    <property type="entry name" value="FAD/NAD-bd_sf"/>
</dbReference>
<dbReference type="InterPro" id="IPR007867">
    <property type="entry name" value="GMC_OxRtase_C"/>
</dbReference>